<protein>
    <recommendedName>
        <fullName evidence="4">RNase H type-1 domain-containing protein</fullName>
    </recommendedName>
</protein>
<reference evidence="2" key="3">
    <citation type="submission" date="2019-09" db="EMBL/GenBank/DDBJ databases">
        <authorList>
            <person name="Gao Z."/>
        </authorList>
    </citation>
    <scope>NUCLEOTIDE SEQUENCE</scope>
    <source>
        <tissue evidence="2">Leaves</tissue>
    </source>
</reference>
<reference evidence="2 3" key="2">
    <citation type="journal article" date="2019" name="Plant Biotechnol. J.">
        <title>The red bayberry genome and genetic basis of sex determination.</title>
        <authorList>
            <person name="Jia H.M."/>
            <person name="Jia H.J."/>
            <person name="Cai Q.L."/>
            <person name="Wang Y."/>
            <person name="Zhao H.B."/>
            <person name="Yang W.F."/>
            <person name="Wang G.Y."/>
            <person name="Li Y.H."/>
            <person name="Zhan D.L."/>
            <person name="Shen Y.T."/>
            <person name="Niu Q.F."/>
            <person name="Chang L."/>
            <person name="Qiu J."/>
            <person name="Zhao L."/>
            <person name="Xie H.B."/>
            <person name="Fu W.Y."/>
            <person name="Jin J."/>
            <person name="Li X.W."/>
            <person name="Jiao Y."/>
            <person name="Zhou C.C."/>
            <person name="Tu T."/>
            <person name="Chai C.Y."/>
            <person name="Gao J.L."/>
            <person name="Fan L.J."/>
            <person name="van de Weg E."/>
            <person name="Wang J.Y."/>
            <person name="Gao Z.S."/>
        </authorList>
    </citation>
    <scope>NUCLEOTIDE SEQUENCE [LARGE SCALE GENOMIC DNA]</scope>
    <source>
        <tissue evidence="2">Leaves</tissue>
    </source>
</reference>
<accession>A0A6A1VCJ6</accession>
<evidence type="ECO:0000313" key="2">
    <source>
        <dbReference type="EMBL" id="KAB1209588.1"/>
    </source>
</evidence>
<keyword evidence="3" id="KW-1185">Reference proteome</keyword>
<gene>
    <name evidence="1" type="ORF">CJ030_MR0G006554</name>
    <name evidence="2" type="ORF">CJ030_MR6G020538</name>
</gene>
<sequence>MYEEKKVEVEELQRQDAHLTKLIFAEKKITASKAVHEVWRQPPPNYIKINVDAASSRLLVVAAAVFRDCNGEFKGVAAVKLNQMSPVEVEVQAAKL</sequence>
<organism evidence="2 3">
    <name type="scientific">Morella rubra</name>
    <name type="common">Chinese bayberry</name>
    <dbReference type="NCBI Taxonomy" id="262757"/>
    <lineage>
        <taxon>Eukaryota</taxon>
        <taxon>Viridiplantae</taxon>
        <taxon>Streptophyta</taxon>
        <taxon>Embryophyta</taxon>
        <taxon>Tracheophyta</taxon>
        <taxon>Spermatophyta</taxon>
        <taxon>Magnoliopsida</taxon>
        <taxon>eudicotyledons</taxon>
        <taxon>Gunneridae</taxon>
        <taxon>Pentapetalae</taxon>
        <taxon>rosids</taxon>
        <taxon>fabids</taxon>
        <taxon>Fagales</taxon>
        <taxon>Myricaceae</taxon>
        <taxon>Morella</taxon>
    </lineage>
</organism>
<dbReference type="EMBL" id="RXIC02000132">
    <property type="protein sequence ID" value="KAB1200718.1"/>
    <property type="molecule type" value="Genomic_DNA"/>
</dbReference>
<dbReference type="Proteomes" id="UP000516437">
    <property type="component" value="Chromosome 6"/>
</dbReference>
<dbReference type="AlphaFoldDB" id="A0A6A1VCJ6"/>
<dbReference type="EMBL" id="RXIC02000024">
    <property type="protein sequence ID" value="KAB1209588.1"/>
    <property type="molecule type" value="Genomic_DNA"/>
</dbReference>
<reference evidence="2" key="1">
    <citation type="submission" date="2018-07" db="EMBL/GenBank/DDBJ databases">
        <authorList>
            <person name="Gao Z.-S."/>
            <person name="Jia H.-M."/>
            <person name="Jia H.-J."/>
            <person name="Cai Q.-L."/>
            <person name="Wang Y."/>
            <person name="Zhao H.-B."/>
        </authorList>
    </citation>
    <scope>NUCLEOTIDE SEQUENCE</scope>
    <source>
        <tissue evidence="2">Leaves</tissue>
    </source>
</reference>
<evidence type="ECO:0008006" key="4">
    <source>
        <dbReference type="Google" id="ProtNLM"/>
    </source>
</evidence>
<evidence type="ECO:0000313" key="1">
    <source>
        <dbReference type="EMBL" id="KAB1200718.1"/>
    </source>
</evidence>
<name>A0A6A1VCJ6_9ROSI</name>
<evidence type="ECO:0000313" key="3">
    <source>
        <dbReference type="Proteomes" id="UP000516437"/>
    </source>
</evidence>
<comment type="caution">
    <text evidence="2">The sequence shown here is derived from an EMBL/GenBank/DDBJ whole genome shotgun (WGS) entry which is preliminary data.</text>
</comment>
<proteinExistence type="predicted"/>